<dbReference type="Proteomes" id="UP000546806">
    <property type="component" value="Unassembled WGS sequence"/>
</dbReference>
<accession>A0A842D046</accession>
<dbReference type="GO" id="GO:0005886">
    <property type="term" value="C:plasma membrane"/>
    <property type="evidence" value="ECO:0007669"/>
    <property type="project" value="UniProtKB-SubCell"/>
</dbReference>
<evidence type="ECO:0000256" key="4">
    <source>
        <dbReference type="ARBA" id="ARBA00022989"/>
    </source>
</evidence>
<feature type="transmembrane region" description="Helical" evidence="6">
    <location>
        <begin position="7"/>
        <end position="40"/>
    </location>
</feature>
<dbReference type="Pfam" id="PF13567">
    <property type="entry name" value="DUF4131"/>
    <property type="match status" value="1"/>
</dbReference>
<dbReference type="Pfam" id="PF00753">
    <property type="entry name" value="Lactamase_B"/>
    <property type="match status" value="1"/>
</dbReference>
<evidence type="ECO:0000313" key="8">
    <source>
        <dbReference type="EMBL" id="MBC2004713.1"/>
    </source>
</evidence>
<dbReference type="InterPro" id="IPR025405">
    <property type="entry name" value="DUF4131"/>
</dbReference>
<keyword evidence="2" id="KW-1003">Cell membrane</keyword>
<reference evidence="8 9" key="1">
    <citation type="submission" date="2020-03" db="EMBL/GenBank/DDBJ databases">
        <title>Soil Listeria distribution.</title>
        <authorList>
            <person name="Liao J."/>
            <person name="Wiedmann M."/>
        </authorList>
    </citation>
    <scope>NUCLEOTIDE SEQUENCE [LARGE SCALE GENOMIC DNA]</scope>
    <source>
        <strain evidence="8 9">FSL L7-0435</strain>
    </source>
</reference>
<feature type="transmembrane region" description="Helical" evidence="6">
    <location>
        <begin position="228"/>
        <end position="250"/>
    </location>
</feature>
<evidence type="ECO:0000256" key="1">
    <source>
        <dbReference type="ARBA" id="ARBA00004651"/>
    </source>
</evidence>
<dbReference type="InterPro" id="IPR001279">
    <property type="entry name" value="Metallo-B-lactamas"/>
</dbReference>
<feature type="transmembrane region" description="Helical" evidence="6">
    <location>
        <begin position="450"/>
        <end position="467"/>
    </location>
</feature>
<evidence type="ECO:0000256" key="6">
    <source>
        <dbReference type="SAM" id="Phobius"/>
    </source>
</evidence>
<dbReference type="GO" id="GO:0030420">
    <property type="term" value="P:establishment of competence for transformation"/>
    <property type="evidence" value="ECO:0007669"/>
    <property type="project" value="InterPro"/>
</dbReference>
<dbReference type="Gene3D" id="3.60.15.10">
    <property type="entry name" value="Ribonuclease Z/Hydroxyacylglutathione hydrolase-like"/>
    <property type="match status" value="1"/>
</dbReference>
<proteinExistence type="predicted"/>
<dbReference type="InterPro" id="IPR004477">
    <property type="entry name" value="ComEC_N"/>
</dbReference>
<sequence length="753" mass="84130">MSVIERLFLTATIAIISAVICTIISIKTFLLLGILLIFAILFKRSNLVVFFSIALAAGGFFWFSDNQNQSVLESGELEATATLNDGITIDGDAFRAQIIYRGERIQLSYKIASEKEQQQLKQLKYGDQLQINGVLEAPEKNRNKDQFNYQAFLYHKKVHWLWKANSLKSTQISNESLLHTVKNFRKSQLEKIDTTLDNKIAPYVASLIYGDRSYVDATVYDNYQRLGVVHLLAISGLHVNLIVSGFLLLLRRLGFQIEKTAITIMCLLPLYCLMTGGNAPVVRAAVMTICLMLGNLLPIRITSLQALCCSFMLVFLFSPYCVFEIGFQLSYAVSFAIILSGRKIMRRTSSNVLNSLYVSLISTISGIAVMSYHFYEFSIVGVFLNIIYVPLFTFILLPLSFLLLFCLNAIPLLLVVPTAIMKIAVTVSETFAVLLQSIPFTTWVTGRPSSVFVILLVILTFFFFYQWEKTGKVCRYLIPIALCLFISSVNWTGKVSLIDVGQGDSILIQLPRNMGNYVIDVGGQMAFEKEKWAERKEPFSIGKNIVVPVLKSRGISKVDKLIVTHSDADHMEGLIDVGHMIRIKELIYADGGETKSIMKKALQALPETPTRKVLAGYNWRIGESTFQVISPKIRGEGGNNDSIVIAATLDNKKWLFTGDIEAETEQTLLDNPLIKADILKVGHHGSKTSTTPAFIDKVKPDIAIISCGLGNRFGHPREETLTTLEDAQATIYRTDLQGEVRYTFSEGFSFGLE</sequence>
<dbReference type="EMBL" id="JAARWW010000006">
    <property type="protein sequence ID" value="MBC2004713.1"/>
    <property type="molecule type" value="Genomic_DNA"/>
</dbReference>
<feature type="transmembrane region" description="Helical" evidence="6">
    <location>
        <begin position="297"/>
        <end position="316"/>
    </location>
</feature>
<feature type="transmembrane region" description="Helical" evidence="6">
    <location>
        <begin position="352"/>
        <end position="375"/>
    </location>
</feature>
<dbReference type="Pfam" id="PF03772">
    <property type="entry name" value="Competence"/>
    <property type="match status" value="1"/>
</dbReference>
<feature type="transmembrane region" description="Helical" evidence="6">
    <location>
        <begin position="262"/>
        <end position="285"/>
    </location>
</feature>
<dbReference type="AlphaFoldDB" id="A0A842D046"/>
<evidence type="ECO:0000313" key="9">
    <source>
        <dbReference type="Proteomes" id="UP000546806"/>
    </source>
</evidence>
<dbReference type="SUPFAM" id="SSF56281">
    <property type="entry name" value="Metallo-hydrolase/oxidoreductase"/>
    <property type="match status" value="1"/>
</dbReference>
<feature type="transmembrane region" description="Helical" evidence="6">
    <location>
        <begin position="322"/>
        <end position="340"/>
    </location>
</feature>
<feature type="transmembrane region" description="Helical" evidence="6">
    <location>
        <begin position="46"/>
        <end position="63"/>
    </location>
</feature>
<dbReference type="InterPro" id="IPR004797">
    <property type="entry name" value="Competence_ComEC/Rec2"/>
</dbReference>
<name>A0A842D046_9LIST</name>
<gene>
    <name evidence="8" type="ORF">HCA78_13090</name>
</gene>
<dbReference type="InterPro" id="IPR052159">
    <property type="entry name" value="Competence_DNA_uptake"/>
</dbReference>
<protein>
    <submittedName>
        <fullName evidence="8">DNA internalization-related competence protein ComEC/Rec2</fullName>
    </submittedName>
</protein>
<comment type="subcellular location">
    <subcellularLocation>
        <location evidence="1">Cell membrane</location>
        <topology evidence="1">Multi-pass membrane protein</topology>
    </subcellularLocation>
</comment>
<dbReference type="InterPro" id="IPR036866">
    <property type="entry name" value="RibonucZ/Hydroxyglut_hydro"/>
</dbReference>
<keyword evidence="4 6" id="KW-1133">Transmembrane helix</keyword>
<organism evidence="8 9">
    <name type="scientific">Listeria booriae</name>
    <dbReference type="NCBI Taxonomy" id="1552123"/>
    <lineage>
        <taxon>Bacteria</taxon>
        <taxon>Bacillati</taxon>
        <taxon>Bacillota</taxon>
        <taxon>Bacilli</taxon>
        <taxon>Bacillales</taxon>
        <taxon>Listeriaceae</taxon>
        <taxon>Listeria</taxon>
    </lineage>
</organism>
<feature type="transmembrane region" description="Helical" evidence="6">
    <location>
        <begin position="423"/>
        <end position="444"/>
    </location>
</feature>
<feature type="transmembrane region" description="Helical" evidence="6">
    <location>
        <begin position="474"/>
        <end position="493"/>
    </location>
</feature>
<dbReference type="SMART" id="SM00849">
    <property type="entry name" value="Lactamase_B"/>
    <property type="match status" value="1"/>
</dbReference>
<evidence type="ECO:0000256" key="5">
    <source>
        <dbReference type="ARBA" id="ARBA00023136"/>
    </source>
</evidence>
<comment type="caution">
    <text evidence="8">The sequence shown here is derived from an EMBL/GenBank/DDBJ whole genome shotgun (WGS) entry which is preliminary data.</text>
</comment>
<feature type="domain" description="Metallo-beta-lactamase" evidence="7">
    <location>
        <begin position="502"/>
        <end position="709"/>
    </location>
</feature>
<keyword evidence="5 6" id="KW-0472">Membrane</keyword>
<dbReference type="PANTHER" id="PTHR30619">
    <property type="entry name" value="DNA INTERNALIZATION/COMPETENCE PROTEIN COMEC/REC2"/>
    <property type="match status" value="1"/>
</dbReference>
<evidence type="ECO:0000256" key="2">
    <source>
        <dbReference type="ARBA" id="ARBA00022475"/>
    </source>
</evidence>
<dbReference type="NCBIfam" id="TIGR00360">
    <property type="entry name" value="ComEC_N-term"/>
    <property type="match status" value="1"/>
</dbReference>
<evidence type="ECO:0000256" key="3">
    <source>
        <dbReference type="ARBA" id="ARBA00022692"/>
    </source>
</evidence>
<keyword evidence="3 6" id="KW-0812">Transmembrane</keyword>
<feature type="transmembrane region" description="Helical" evidence="6">
    <location>
        <begin position="387"/>
        <end position="416"/>
    </location>
</feature>
<dbReference type="NCBIfam" id="TIGR00361">
    <property type="entry name" value="ComEC_Rec2"/>
    <property type="match status" value="1"/>
</dbReference>
<dbReference type="CDD" id="cd07731">
    <property type="entry name" value="ComA-like_MBL-fold"/>
    <property type="match status" value="1"/>
</dbReference>
<dbReference type="PANTHER" id="PTHR30619:SF1">
    <property type="entry name" value="RECOMBINATION PROTEIN 2"/>
    <property type="match status" value="1"/>
</dbReference>
<evidence type="ECO:0000259" key="7">
    <source>
        <dbReference type="SMART" id="SM00849"/>
    </source>
</evidence>
<dbReference type="InterPro" id="IPR035681">
    <property type="entry name" value="ComA-like_MBL"/>
</dbReference>